<name>A0A9P6FZ99_9FUNG</name>
<dbReference type="AlphaFoldDB" id="A0A9P6FZ99"/>
<sequence>MQWDTEKLVREMQSQMMDIQKRVHVVEELKELESLLGAQNGPAANSNQLSQWQSQIKECQRVLELIIRHPKRENEPVS</sequence>
<reference evidence="1" key="1">
    <citation type="journal article" date="2020" name="Fungal Divers.">
        <title>Resolving the Mortierellaceae phylogeny through synthesis of multi-gene phylogenetics and phylogenomics.</title>
        <authorList>
            <person name="Vandepol N."/>
            <person name="Liber J."/>
            <person name="Desiro A."/>
            <person name="Na H."/>
            <person name="Kennedy M."/>
            <person name="Barry K."/>
            <person name="Grigoriev I.V."/>
            <person name="Miller A.N."/>
            <person name="O'Donnell K."/>
            <person name="Stajich J.E."/>
            <person name="Bonito G."/>
        </authorList>
    </citation>
    <scope>NUCLEOTIDE SEQUENCE</scope>
    <source>
        <strain evidence="1">KOD1015</strain>
    </source>
</reference>
<dbReference type="Proteomes" id="UP000780801">
    <property type="component" value="Unassembled WGS sequence"/>
</dbReference>
<dbReference type="EMBL" id="JAABOA010000381">
    <property type="protein sequence ID" value="KAF9584572.1"/>
    <property type="molecule type" value="Genomic_DNA"/>
</dbReference>
<keyword evidence="2" id="KW-1185">Reference proteome</keyword>
<evidence type="ECO:0000313" key="2">
    <source>
        <dbReference type="Proteomes" id="UP000780801"/>
    </source>
</evidence>
<gene>
    <name evidence="1" type="ORF">BGW38_005986</name>
</gene>
<organism evidence="1 2">
    <name type="scientific">Lunasporangiospora selenospora</name>
    <dbReference type="NCBI Taxonomy" id="979761"/>
    <lineage>
        <taxon>Eukaryota</taxon>
        <taxon>Fungi</taxon>
        <taxon>Fungi incertae sedis</taxon>
        <taxon>Mucoromycota</taxon>
        <taxon>Mortierellomycotina</taxon>
        <taxon>Mortierellomycetes</taxon>
        <taxon>Mortierellales</taxon>
        <taxon>Mortierellaceae</taxon>
        <taxon>Lunasporangiospora</taxon>
    </lineage>
</organism>
<protein>
    <submittedName>
        <fullName evidence="1">Uncharacterized protein</fullName>
    </submittedName>
</protein>
<evidence type="ECO:0000313" key="1">
    <source>
        <dbReference type="EMBL" id="KAF9584572.1"/>
    </source>
</evidence>
<proteinExistence type="predicted"/>
<accession>A0A9P6FZ99</accession>
<comment type="caution">
    <text evidence="1">The sequence shown here is derived from an EMBL/GenBank/DDBJ whole genome shotgun (WGS) entry which is preliminary data.</text>
</comment>